<organism evidence="2 3">
    <name type="scientific">Carya illinoinensis</name>
    <name type="common">Pecan</name>
    <dbReference type="NCBI Taxonomy" id="32201"/>
    <lineage>
        <taxon>Eukaryota</taxon>
        <taxon>Viridiplantae</taxon>
        <taxon>Streptophyta</taxon>
        <taxon>Embryophyta</taxon>
        <taxon>Tracheophyta</taxon>
        <taxon>Spermatophyta</taxon>
        <taxon>Magnoliopsida</taxon>
        <taxon>eudicotyledons</taxon>
        <taxon>Gunneridae</taxon>
        <taxon>Pentapetalae</taxon>
        <taxon>rosids</taxon>
        <taxon>fabids</taxon>
        <taxon>Fagales</taxon>
        <taxon>Juglandaceae</taxon>
        <taxon>Carya</taxon>
    </lineage>
</organism>
<evidence type="ECO:0000313" key="3">
    <source>
        <dbReference type="Proteomes" id="UP000811246"/>
    </source>
</evidence>
<keyword evidence="1" id="KW-0472">Membrane</keyword>
<feature type="transmembrane region" description="Helical" evidence="1">
    <location>
        <begin position="6"/>
        <end position="23"/>
    </location>
</feature>
<dbReference type="Proteomes" id="UP000811246">
    <property type="component" value="Chromosome 3"/>
</dbReference>
<dbReference type="AlphaFoldDB" id="A0A922FKL9"/>
<sequence>MPQDNLHSPLFMPLAFPFLLCFVQTTSRQLMAINWSLSASY</sequence>
<keyword evidence="1" id="KW-1133">Transmembrane helix</keyword>
<reference evidence="2" key="1">
    <citation type="submission" date="2021-01" db="EMBL/GenBank/DDBJ databases">
        <authorList>
            <person name="Lovell J.T."/>
            <person name="Bentley N."/>
            <person name="Bhattarai G."/>
            <person name="Jenkins J.W."/>
            <person name="Sreedasyam A."/>
            <person name="Alarcon Y."/>
            <person name="Bock C."/>
            <person name="Boston L."/>
            <person name="Carlson J."/>
            <person name="Cervantes K."/>
            <person name="Clermont K."/>
            <person name="Krom N."/>
            <person name="Kubenka K."/>
            <person name="Mamidi S."/>
            <person name="Mattison C."/>
            <person name="Monteros M."/>
            <person name="Pisani C."/>
            <person name="Plott C."/>
            <person name="Rajasekar S."/>
            <person name="Rhein H.S."/>
            <person name="Rohla C."/>
            <person name="Song M."/>
            <person name="Hilaire R.S."/>
            <person name="Shu S."/>
            <person name="Wells L."/>
            <person name="Wang X."/>
            <person name="Webber J."/>
            <person name="Heerema R.J."/>
            <person name="Klein P."/>
            <person name="Conner P."/>
            <person name="Grauke L."/>
            <person name="Grimwood J."/>
            <person name="Schmutz J."/>
            <person name="Randall J.J."/>
        </authorList>
    </citation>
    <scope>NUCLEOTIDE SEQUENCE</scope>
    <source>
        <tissue evidence="2">Leaf</tissue>
    </source>
</reference>
<dbReference type="EMBL" id="CM031827">
    <property type="protein sequence ID" value="KAG6723959.1"/>
    <property type="molecule type" value="Genomic_DNA"/>
</dbReference>
<accession>A0A922FKL9</accession>
<evidence type="ECO:0000256" key="1">
    <source>
        <dbReference type="SAM" id="Phobius"/>
    </source>
</evidence>
<name>A0A922FKL9_CARIL</name>
<keyword evidence="1" id="KW-0812">Transmembrane</keyword>
<evidence type="ECO:0000313" key="2">
    <source>
        <dbReference type="EMBL" id="KAG6723959.1"/>
    </source>
</evidence>
<comment type="caution">
    <text evidence="2">The sequence shown here is derived from an EMBL/GenBank/DDBJ whole genome shotgun (WGS) entry which is preliminary data.</text>
</comment>
<protein>
    <submittedName>
        <fullName evidence="2">Uncharacterized protein</fullName>
    </submittedName>
</protein>
<gene>
    <name evidence="2" type="ORF">I3842_03G234600</name>
</gene>
<proteinExistence type="predicted"/>